<protein>
    <recommendedName>
        <fullName evidence="4">Pore-forming protein</fullName>
    </recommendedName>
</protein>
<evidence type="ECO:0000313" key="3">
    <source>
        <dbReference type="Proteomes" id="UP001314261"/>
    </source>
</evidence>
<keyword evidence="1" id="KW-0812">Transmembrane</keyword>
<name>A0ABM9MSL0_9LACO</name>
<dbReference type="GeneID" id="89537058"/>
<keyword evidence="1" id="KW-0472">Membrane</keyword>
<reference evidence="2 3" key="1">
    <citation type="submission" date="2023-10" db="EMBL/GenBank/DDBJ databases">
        <authorList>
            <person name="Botero Cardona J."/>
        </authorList>
    </citation>
    <scope>NUCLEOTIDE SEQUENCE [LARGE SCALE GENOMIC DNA]</scope>
    <source>
        <strain evidence="2 3">R-54839</strain>
    </source>
</reference>
<dbReference type="RefSeq" id="WP_187753718.1">
    <property type="nucleotide sequence ID" value="NZ_CAUZLK010000005.1"/>
</dbReference>
<dbReference type="Pfam" id="PF17255">
    <property type="entry name" value="EbsA"/>
    <property type="match status" value="1"/>
</dbReference>
<dbReference type="Proteomes" id="UP001314261">
    <property type="component" value="Unassembled WGS sequence"/>
</dbReference>
<sequence>MAKLKIHYQPASDWSKISWLLWACVLLVSPIWASELFYSVNVIWALYTVIVLAIILIRLCCRFLVFSKQSLVIYRVLFWKKSRINLTDSTVKLSVEGRILVINQAEEKEVRLFLSKKGSRLLEEQINA</sequence>
<feature type="transmembrane region" description="Helical" evidence="1">
    <location>
        <begin position="43"/>
        <end position="65"/>
    </location>
</feature>
<evidence type="ECO:0000256" key="1">
    <source>
        <dbReference type="SAM" id="Phobius"/>
    </source>
</evidence>
<dbReference type="InterPro" id="IPR020215">
    <property type="entry name" value="EbsA-like"/>
</dbReference>
<evidence type="ECO:0008006" key="4">
    <source>
        <dbReference type="Google" id="ProtNLM"/>
    </source>
</evidence>
<gene>
    <name evidence="2" type="ORF">R54839_PPFHFPJH_00721</name>
</gene>
<proteinExistence type="predicted"/>
<keyword evidence="1" id="KW-1133">Transmembrane helix</keyword>
<dbReference type="EMBL" id="CAUZLR010000003">
    <property type="protein sequence ID" value="CAK1237194.1"/>
    <property type="molecule type" value="Genomic_DNA"/>
</dbReference>
<comment type="caution">
    <text evidence="2">The sequence shown here is derived from an EMBL/GenBank/DDBJ whole genome shotgun (WGS) entry which is preliminary data.</text>
</comment>
<accession>A0ABM9MSL0</accession>
<organism evidence="2 3">
    <name type="scientific">Fructobacillus fructosus</name>
    <dbReference type="NCBI Taxonomy" id="1631"/>
    <lineage>
        <taxon>Bacteria</taxon>
        <taxon>Bacillati</taxon>
        <taxon>Bacillota</taxon>
        <taxon>Bacilli</taxon>
        <taxon>Lactobacillales</taxon>
        <taxon>Lactobacillaceae</taxon>
        <taxon>Fructobacillus</taxon>
    </lineage>
</organism>
<keyword evidence="3" id="KW-1185">Reference proteome</keyword>
<evidence type="ECO:0000313" key="2">
    <source>
        <dbReference type="EMBL" id="CAK1237194.1"/>
    </source>
</evidence>